<comment type="caution">
    <text evidence="1">The sequence shown here is derived from an EMBL/GenBank/DDBJ whole genome shotgun (WGS) entry which is preliminary data.</text>
</comment>
<dbReference type="RefSeq" id="WP_125983138.1">
    <property type="nucleotide sequence ID" value="NZ_NGJS01000002.1"/>
</dbReference>
<gene>
    <name evidence="1" type="ORF">CBF37_02495</name>
</gene>
<accession>A0A430A1B3</accession>
<evidence type="ECO:0000313" key="1">
    <source>
        <dbReference type="EMBL" id="RSU00186.1"/>
    </source>
</evidence>
<proteinExistence type="predicted"/>
<dbReference type="OrthoDB" id="9924481at2"/>
<evidence type="ECO:0000313" key="2">
    <source>
        <dbReference type="Proteomes" id="UP000287857"/>
    </source>
</evidence>
<dbReference type="Proteomes" id="UP000287857">
    <property type="component" value="Unassembled WGS sequence"/>
</dbReference>
<dbReference type="EMBL" id="NGJS01000002">
    <property type="protein sequence ID" value="RSU00186.1"/>
    <property type="molecule type" value="Genomic_DNA"/>
</dbReference>
<keyword evidence="2" id="KW-1185">Reference proteome</keyword>
<protein>
    <submittedName>
        <fullName evidence="1">Uncharacterized protein</fullName>
    </submittedName>
</protein>
<dbReference type="AlphaFoldDB" id="A0A430A1B3"/>
<reference evidence="1 2" key="1">
    <citation type="submission" date="2017-05" db="EMBL/GenBank/DDBJ databases">
        <title>Vagococcus spp. assemblies.</title>
        <authorList>
            <person name="Gulvik C.A."/>
        </authorList>
    </citation>
    <scope>NUCLEOTIDE SEQUENCE [LARGE SCALE GENOMIC DNA]</scope>
    <source>
        <strain evidence="1 2">SS1995</strain>
    </source>
</reference>
<sequence length="59" mass="6944">MMQDTTIKLRDQLMHYTSVIKGATNLDNLKSNGVVMKPNKHPFLRDLKSNTRKWHSKLY</sequence>
<organism evidence="1 2">
    <name type="scientific">Vagococcus vulneris</name>
    <dbReference type="NCBI Taxonomy" id="1977869"/>
    <lineage>
        <taxon>Bacteria</taxon>
        <taxon>Bacillati</taxon>
        <taxon>Bacillota</taxon>
        <taxon>Bacilli</taxon>
        <taxon>Lactobacillales</taxon>
        <taxon>Enterococcaceae</taxon>
        <taxon>Vagococcus</taxon>
    </lineage>
</organism>
<name>A0A430A1B3_9ENTE</name>